<evidence type="ECO:0000313" key="13">
    <source>
        <dbReference type="Proteomes" id="UP001596425"/>
    </source>
</evidence>
<dbReference type="Pfam" id="PF13592">
    <property type="entry name" value="HTH_33"/>
    <property type="match status" value="1"/>
</dbReference>
<dbReference type="InterPro" id="IPR009057">
    <property type="entry name" value="Homeodomain-like_sf"/>
</dbReference>
<evidence type="ECO:0000313" key="8">
    <source>
        <dbReference type="EMBL" id="MFC6634291.1"/>
    </source>
</evidence>
<dbReference type="EMBL" id="JBHSVR010000001">
    <property type="protein sequence ID" value="MFC6631795.1"/>
    <property type="molecule type" value="Genomic_DNA"/>
</dbReference>
<keyword evidence="13" id="KW-1185">Reference proteome</keyword>
<reference evidence="8" key="1">
    <citation type="journal article" date="2014" name="Int. J. Syst. Evol. Microbiol.">
        <title>Complete genome of a new Firmicutes species belonging to the dominant human colonic microbiota ('Ruminococcus bicirculans') reveals two chromosomes and a selective capacity to utilize plant glucans.</title>
        <authorList>
            <consortium name="NISC Comparative Sequencing Program"/>
            <person name="Wegmann U."/>
            <person name="Louis P."/>
            <person name="Goesmann A."/>
            <person name="Henrissat B."/>
            <person name="Duncan S.H."/>
            <person name="Flint H.J."/>
        </authorList>
    </citation>
    <scope>NUCLEOTIDE SEQUENCE</scope>
    <source>
        <strain evidence="8">CCM 7856</strain>
    </source>
</reference>
<dbReference type="NCBIfam" id="NF033545">
    <property type="entry name" value="transpos_IS630"/>
    <property type="match status" value="1"/>
</dbReference>
<accession>A0ABW1YNI3</accession>
<dbReference type="EMBL" id="JBHSVR010000001">
    <property type="protein sequence ID" value="MFC6634611.1"/>
    <property type="molecule type" value="Genomic_DNA"/>
</dbReference>
<organism evidence="8 13">
    <name type="scientific">Microbulbifer taiwanensis</name>
    <dbReference type="NCBI Taxonomy" id="986746"/>
    <lineage>
        <taxon>Bacteria</taxon>
        <taxon>Pseudomonadati</taxon>
        <taxon>Pseudomonadota</taxon>
        <taxon>Gammaproteobacteria</taxon>
        <taxon>Cellvibrionales</taxon>
        <taxon>Microbulbiferaceae</taxon>
        <taxon>Microbulbifer</taxon>
    </lineage>
</organism>
<dbReference type="EMBL" id="JBHSVR010000001">
    <property type="protein sequence ID" value="MFC6634291.1"/>
    <property type="molecule type" value="Genomic_DNA"/>
</dbReference>
<dbReference type="Pfam" id="PF13358">
    <property type="entry name" value="DDE_3"/>
    <property type="match status" value="1"/>
</dbReference>
<dbReference type="InterPro" id="IPR025959">
    <property type="entry name" value="Winged_HTH_dom"/>
</dbReference>
<evidence type="ECO:0000313" key="4">
    <source>
        <dbReference type="EMBL" id="MFC6631929.1"/>
    </source>
</evidence>
<evidence type="ECO:0000313" key="9">
    <source>
        <dbReference type="EMBL" id="MFC6634611.1"/>
    </source>
</evidence>
<dbReference type="EMBL" id="JBHSVR010000001">
    <property type="protein sequence ID" value="MFC6633637.1"/>
    <property type="molecule type" value="Genomic_DNA"/>
</dbReference>
<dbReference type="Pfam" id="PF13551">
    <property type="entry name" value="HTH_29"/>
    <property type="match status" value="1"/>
</dbReference>
<dbReference type="EMBL" id="JBHSVR010000001">
    <property type="protein sequence ID" value="MFC6633631.1"/>
    <property type="molecule type" value="Genomic_DNA"/>
</dbReference>
<sequence>MNKEDSRKLPSAAQAEKRKLAIRLWKKGLPLQEVADTVGAHKRSINNWIKRYREGGASSLKSRQRGMPVGTNRRMSGEQERLIQGLLVDKTPDQLKLDYVLWTRKAVMELIGQETGLKLPIRTVGEYLKRWGMTPQKPAKRAYEQSPKAVQEWLDEDYPEIHGKAKAENAEIYWGDETGLRNDSQHERGYAPKGKTPVVRLNAKRERTNMISAITNQGKVRFRMYDGTMNADILIDFCQRLIKSAKRKVILILDNLRVHHAKVFKAWLTERENEIEVFYLPAYSPELNPDEYLNCDLKAGVHSGKPARNKKQLKNKTMSHMRMLQKSPERVRKYFKHEKIRYAA</sequence>
<feature type="domain" description="Winged helix-turn helix" evidence="2">
    <location>
        <begin position="99"/>
        <end position="156"/>
    </location>
</feature>
<dbReference type="EMBL" id="JBHSVR010000001">
    <property type="protein sequence ID" value="MFC6631929.1"/>
    <property type="molecule type" value="Genomic_DNA"/>
</dbReference>
<evidence type="ECO:0000313" key="5">
    <source>
        <dbReference type="EMBL" id="MFC6633631.1"/>
    </source>
</evidence>
<evidence type="ECO:0000313" key="7">
    <source>
        <dbReference type="EMBL" id="MFC6633638.1"/>
    </source>
</evidence>
<dbReference type="InterPro" id="IPR036397">
    <property type="entry name" value="RNaseH_sf"/>
</dbReference>
<dbReference type="PANTHER" id="PTHR46564">
    <property type="entry name" value="TRANSPOSASE"/>
    <property type="match status" value="1"/>
</dbReference>
<feature type="domain" description="Tc1-like transposase DDE" evidence="1">
    <location>
        <begin position="172"/>
        <end position="314"/>
    </location>
</feature>
<name>A0ABW1YNI3_9GAMM</name>
<evidence type="ECO:0000313" key="10">
    <source>
        <dbReference type="EMBL" id="MFC6635026.1"/>
    </source>
</evidence>
<dbReference type="InterPro" id="IPR038717">
    <property type="entry name" value="Tc1-like_DDE_dom"/>
</dbReference>
<protein>
    <submittedName>
        <fullName evidence="8">IS630 family transposase</fullName>
    </submittedName>
</protein>
<evidence type="ECO:0000259" key="1">
    <source>
        <dbReference type="Pfam" id="PF13358"/>
    </source>
</evidence>
<evidence type="ECO:0000259" key="2">
    <source>
        <dbReference type="Pfam" id="PF13592"/>
    </source>
</evidence>
<dbReference type="EMBL" id="JBHSVR010000001">
    <property type="protein sequence ID" value="MFC6633638.1"/>
    <property type="molecule type" value="Genomic_DNA"/>
</dbReference>
<evidence type="ECO:0000313" key="11">
    <source>
        <dbReference type="EMBL" id="MFC6635290.1"/>
    </source>
</evidence>
<dbReference type="PANTHER" id="PTHR46564:SF1">
    <property type="entry name" value="TRANSPOSASE"/>
    <property type="match status" value="1"/>
</dbReference>
<reference evidence="13" key="2">
    <citation type="journal article" date="2019" name="Int. J. Syst. Evol. Microbiol.">
        <title>The Global Catalogue of Microorganisms (GCM) 10K type strain sequencing project: providing services to taxonomists for standard genome sequencing and annotation.</title>
        <authorList>
            <consortium name="The Broad Institute Genomics Platform"/>
            <consortium name="The Broad Institute Genome Sequencing Center for Infectious Disease"/>
            <person name="Wu L."/>
            <person name="Ma J."/>
        </authorList>
    </citation>
    <scope>NUCLEOTIDE SEQUENCE [LARGE SCALE GENOMIC DNA]</scope>
    <source>
        <strain evidence="13">CGMCC 1.13718</strain>
    </source>
</reference>
<dbReference type="SUPFAM" id="SSF46689">
    <property type="entry name" value="Homeodomain-like"/>
    <property type="match status" value="1"/>
</dbReference>
<dbReference type="Gene3D" id="3.30.420.10">
    <property type="entry name" value="Ribonuclease H-like superfamily/Ribonuclease H"/>
    <property type="match status" value="1"/>
</dbReference>
<reference evidence="8" key="3">
    <citation type="submission" date="2024-09" db="EMBL/GenBank/DDBJ databases">
        <authorList>
            <person name="Sun Q."/>
            <person name="Mori K."/>
        </authorList>
    </citation>
    <scope>NUCLEOTIDE SEQUENCE</scope>
    <source>
        <strain evidence="8">CCM 7856</strain>
    </source>
</reference>
<evidence type="ECO:0000313" key="6">
    <source>
        <dbReference type="EMBL" id="MFC6633637.1"/>
    </source>
</evidence>
<dbReference type="EMBL" id="JBHSVR010000001">
    <property type="protein sequence ID" value="MFC6635026.1"/>
    <property type="molecule type" value="Genomic_DNA"/>
</dbReference>
<evidence type="ECO:0000313" key="3">
    <source>
        <dbReference type="EMBL" id="MFC6631795.1"/>
    </source>
</evidence>
<proteinExistence type="predicted"/>
<dbReference type="RefSeq" id="WP_193195205.1">
    <property type="nucleotide sequence ID" value="NZ_JACZFR010000099.1"/>
</dbReference>
<dbReference type="EMBL" id="JBHSVR010000001">
    <property type="protein sequence ID" value="MFC6635748.1"/>
    <property type="molecule type" value="Genomic_DNA"/>
</dbReference>
<comment type="caution">
    <text evidence="8">The sequence shown here is derived from an EMBL/GenBank/DDBJ whole genome shotgun (WGS) entry which is preliminary data.</text>
</comment>
<dbReference type="Proteomes" id="UP001596425">
    <property type="component" value="Unassembled WGS sequence"/>
</dbReference>
<gene>
    <name evidence="3" type="ORF">ACFQBM_00805</name>
    <name evidence="4" type="ORF">ACFQBM_01480</name>
    <name evidence="5" type="ORF">ACFQBM_10080</name>
    <name evidence="6" type="ORF">ACFQBM_10110</name>
    <name evidence="7" type="ORF">ACFQBM_10115</name>
    <name evidence="8" type="ORF">ACFQBM_13405</name>
    <name evidence="9" type="ORF">ACFQBM_15085</name>
    <name evidence="10" type="ORF">ACFQBM_17185</name>
    <name evidence="11" type="ORF">ACFQBM_18585</name>
    <name evidence="12" type="ORF">ACFQBM_20960</name>
</gene>
<dbReference type="InterPro" id="IPR047655">
    <property type="entry name" value="Transpos_IS630-like"/>
</dbReference>
<evidence type="ECO:0000313" key="12">
    <source>
        <dbReference type="EMBL" id="MFC6635748.1"/>
    </source>
</evidence>
<dbReference type="EMBL" id="JBHSVR010000001">
    <property type="protein sequence ID" value="MFC6635290.1"/>
    <property type="molecule type" value="Genomic_DNA"/>
</dbReference>